<dbReference type="Pfam" id="PF00270">
    <property type="entry name" value="DEAD"/>
    <property type="match status" value="2"/>
</dbReference>
<dbReference type="SMART" id="SM00490">
    <property type="entry name" value="HELICc"/>
    <property type="match status" value="1"/>
</dbReference>
<comment type="similarity">
    <text evidence="1">Belongs to the DEAD box helicase family. DDX1 subfamily.</text>
</comment>
<keyword evidence="4 11" id="KW-0378">Hydrolase</keyword>
<dbReference type="OMA" id="KRQQVKF"/>
<evidence type="ECO:0000256" key="2">
    <source>
        <dbReference type="ARBA" id="ARBA00022722"/>
    </source>
</evidence>
<dbReference type="InterPro" id="IPR027417">
    <property type="entry name" value="P-loop_NTPase"/>
</dbReference>
<keyword evidence="3 11" id="KW-0547">Nucleotide-binding</keyword>
<evidence type="ECO:0000259" key="13">
    <source>
        <dbReference type="PROSITE" id="PS50188"/>
    </source>
</evidence>
<comment type="function">
    <text evidence="10">Acts as an ATP-dependent RNA helicase, able to unwind both RNA-RNA and RNA-DNA duplexes. Possesses 5' single-stranded RNA overhang nuclease activity.</text>
</comment>
<name>B3RV64_TRIAD</name>
<dbReference type="GeneID" id="6752693"/>
<dbReference type="InterPro" id="IPR001870">
    <property type="entry name" value="B30.2/SPRY"/>
</dbReference>
<dbReference type="InterPro" id="IPR043136">
    <property type="entry name" value="B30.2/SPRY_sf"/>
</dbReference>
<dbReference type="Pfam" id="PF00622">
    <property type="entry name" value="SPRY"/>
    <property type="match status" value="1"/>
</dbReference>
<dbReference type="RefSeq" id="XP_002111973.1">
    <property type="nucleotide sequence ID" value="XM_002111937.1"/>
</dbReference>
<dbReference type="InterPro" id="IPR014001">
    <property type="entry name" value="Helicase_ATP-bd"/>
</dbReference>
<dbReference type="GO" id="GO:0004527">
    <property type="term" value="F:exonuclease activity"/>
    <property type="evidence" value="ECO:0007669"/>
    <property type="project" value="UniProtKB-KW"/>
</dbReference>
<evidence type="ECO:0000256" key="6">
    <source>
        <dbReference type="ARBA" id="ARBA00022839"/>
    </source>
</evidence>
<keyword evidence="2" id="KW-0540">Nuclease</keyword>
<dbReference type="eggNOG" id="KOG0349">
    <property type="taxonomic scope" value="Eukaryota"/>
</dbReference>
<evidence type="ECO:0000256" key="8">
    <source>
        <dbReference type="ARBA" id="ARBA00022884"/>
    </source>
</evidence>
<dbReference type="FunFam" id="2.60.120.920:FF:000076">
    <property type="entry name" value="ATP-dependent RNA helicase DDX1"/>
    <property type="match status" value="1"/>
</dbReference>
<feature type="region of interest" description="Disordered" evidence="12">
    <location>
        <begin position="259"/>
        <end position="287"/>
    </location>
</feature>
<dbReference type="PROSITE" id="PS50188">
    <property type="entry name" value="B302_SPRY"/>
    <property type="match status" value="1"/>
</dbReference>
<sequence>MSPFRSYIELGVMPEIVEATEEMDWILPTNIQAEAIPLILGGGDVLMAAETGSGKTGAFCLPVIQIVHEALTETVKGKPLKSSVKPSIDTKVKLNPFDRSDQLAIDKDGLICQGREHFQWLGCRSNIGVVKGKFYYEATVTDEGLCRVGWSTDIASLDLGTDNNGFGFGGTGKKSYARQFDGYGEPFGHKDVIGCMLDLDNYEIRFSKNGVDFGRAFEIPQKLRNSPFFAAVVLKNAEMQFNFGDDAFTFSPPQGFRTLSKSTTDERYHNIKGPNSSSKESRRPTHSAPTALIIEPSRELAQQTCDQISLFKEHLASPAIREVLLVGGENPKQQVNLLREGVEMVVGTPGRLDDFISSKKLDLSQVRFYILDEVDGLLAQGHSELICQIYNKLPKVSTDGKRLQIIVCSATLHNEAVKQLADKIMKYPTWIDLKGKDSVPDTVHHVVCMIDPTKDKGWLNLRRDITTDKVHANDLIKSTSTTPETLSEAIKTLKVHYLVKAINALNMEQAIIFCRTKLDCDNIEKHLIELGGGPRAMVNQLSCVCLHSDRNRAERQQNLSSFKCGQIRFLICTDVAARGLDITGIPYVVNVTLPDEKENYIHRIGRVGRADRMGLAISLISTVPEKVWYHTCPSRGKKCHNTKLKENGGCTIWYDEVQLLKNVENHLNTKVATVNSDFVVEKTVSGEKIVYGGKKSETGENKGHFEQLASTVSELATLEKQVQLSFLSMQFNRR</sequence>
<dbReference type="InterPro" id="IPR001650">
    <property type="entry name" value="Helicase_C-like"/>
</dbReference>
<dbReference type="CTD" id="6752693"/>
<dbReference type="SUPFAM" id="SSF49899">
    <property type="entry name" value="Concanavalin A-like lectins/glucanases"/>
    <property type="match status" value="1"/>
</dbReference>
<evidence type="ECO:0000256" key="11">
    <source>
        <dbReference type="RuleBase" id="RU365068"/>
    </source>
</evidence>
<dbReference type="SUPFAM" id="SSF52540">
    <property type="entry name" value="P-loop containing nucleoside triphosphate hydrolases"/>
    <property type="match status" value="2"/>
</dbReference>
<evidence type="ECO:0000256" key="4">
    <source>
        <dbReference type="ARBA" id="ARBA00022801"/>
    </source>
</evidence>
<evidence type="ECO:0000256" key="7">
    <source>
        <dbReference type="ARBA" id="ARBA00022840"/>
    </source>
</evidence>
<dbReference type="EMBL" id="DS985244">
    <property type="protein sequence ID" value="EDV25940.1"/>
    <property type="molecule type" value="Genomic_DNA"/>
</dbReference>
<organism evidence="16 17">
    <name type="scientific">Trichoplax adhaerens</name>
    <name type="common">Trichoplax reptans</name>
    <dbReference type="NCBI Taxonomy" id="10228"/>
    <lineage>
        <taxon>Eukaryota</taxon>
        <taxon>Metazoa</taxon>
        <taxon>Placozoa</taxon>
        <taxon>Uniplacotomia</taxon>
        <taxon>Trichoplacea</taxon>
        <taxon>Trichoplacidae</taxon>
        <taxon>Trichoplax</taxon>
    </lineage>
</organism>
<dbReference type="STRING" id="10228.B3RV64"/>
<dbReference type="InterPro" id="IPR011545">
    <property type="entry name" value="DEAD/DEAH_box_helicase_dom"/>
</dbReference>
<dbReference type="OrthoDB" id="1735at2759"/>
<dbReference type="AlphaFoldDB" id="B3RV64"/>
<dbReference type="SMART" id="SM00487">
    <property type="entry name" value="DEXDc"/>
    <property type="match status" value="1"/>
</dbReference>
<dbReference type="PROSITE" id="PS51194">
    <property type="entry name" value="HELICASE_CTER"/>
    <property type="match status" value="1"/>
</dbReference>
<proteinExistence type="inferred from homology"/>
<dbReference type="Proteomes" id="UP000009022">
    <property type="component" value="Unassembled WGS sequence"/>
</dbReference>
<dbReference type="PROSITE" id="PS51192">
    <property type="entry name" value="HELICASE_ATP_BIND_1"/>
    <property type="match status" value="1"/>
</dbReference>
<dbReference type="EC" id="3.6.4.13" evidence="11"/>
<protein>
    <recommendedName>
        <fullName evidence="11">ATP-dependent RNA helicase</fullName>
        <ecNumber evidence="11">3.6.4.13</ecNumber>
    </recommendedName>
</protein>
<keyword evidence="8 11" id="KW-0694">RNA-binding</keyword>
<evidence type="ECO:0000256" key="12">
    <source>
        <dbReference type="SAM" id="MobiDB-lite"/>
    </source>
</evidence>
<evidence type="ECO:0000256" key="5">
    <source>
        <dbReference type="ARBA" id="ARBA00022806"/>
    </source>
</evidence>
<dbReference type="CDD" id="cd18787">
    <property type="entry name" value="SF2_C_DEAD"/>
    <property type="match status" value="1"/>
</dbReference>
<dbReference type="CDD" id="cd12873">
    <property type="entry name" value="SPRY_DDX1"/>
    <property type="match status" value="1"/>
</dbReference>
<dbReference type="PANTHER" id="PTHR24031">
    <property type="entry name" value="RNA HELICASE"/>
    <property type="match status" value="1"/>
</dbReference>
<dbReference type="InParanoid" id="B3RV64"/>
<comment type="domain">
    <text evidence="11">The helicase domain is involved in the stimulation of RELA transcriptional activity.</text>
</comment>
<gene>
    <name evidence="16" type="ORF">TRIADDRAFT_24752</name>
</gene>
<evidence type="ECO:0000256" key="3">
    <source>
        <dbReference type="ARBA" id="ARBA00022741"/>
    </source>
</evidence>
<dbReference type="PhylomeDB" id="B3RV64"/>
<evidence type="ECO:0000256" key="1">
    <source>
        <dbReference type="ARBA" id="ARBA00008765"/>
    </source>
</evidence>
<keyword evidence="5 11" id="KW-0347">Helicase</keyword>
<accession>B3RV64</accession>
<comment type="function">
    <text evidence="11">RNA helicase.</text>
</comment>
<dbReference type="InterPro" id="IPR013320">
    <property type="entry name" value="ConA-like_dom_sf"/>
</dbReference>
<dbReference type="FunCoup" id="B3RV64">
    <property type="interactions" value="2086"/>
</dbReference>
<evidence type="ECO:0000256" key="9">
    <source>
        <dbReference type="ARBA" id="ARBA00047984"/>
    </source>
</evidence>
<keyword evidence="7 11" id="KW-0067">ATP-binding</keyword>
<comment type="catalytic activity">
    <reaction evidence="9 11">
        <text>ATP + H2O = ADP + phosphate + H(+)</text>
        <dbReference type="Rhea" id="RHEA:13065"/>
        <dbReference type="ChEBI" id="CHEBI:15377"/>
        <dbReference type="ChEBI" id="CHEBI:15378"/>
        <dbReference type="ChEBI" id="CHEBI:30616"/>
        <dbReference type="ChEBI" id="CHEBI:43474"/>
        <dbReference type="ChEBI" id="CHEBI:456216"/>
        <dbReference type="EC" id="3.6.4.13"/>
    </reaction>
</comment>
<dbReference type="GO" id="GO:0003724">
    <property type="term" value="F:RNA helicase activity"/>
    <property type="evidence" value="ECO:0007669"/>
    <property type="project" value="UniProtKB-EC"/>
</dbReference>
<feature type="domain" description="Helicase ATP-binding" evidence="14">
    <location>
        <begin position="289"/>
        <end position="430"/>
    </location>
</feature>
<dbReference type="GO" id="GO:0005524">
    <property type="term" value="F:ATP binding"/>
    <property type="evidence" value="ECO:0007669"/>
    <property type="project" value="UniProtKB-UniRule"/>
</dbReference>
<dbReference type="SMART" id="SM00449">
    <property type="entry name" value="SPRY"/>
    <property type="match status" value="1"/>
</dbReference>
<evidence type="ECO:0000259" key="15">
    <source>
        <dbReference type="PROSITE" id="PS51194"/>
    </source>
</evidence>
<dbReference type="KEGG" id="tad:TRIADDRAFT_24752"/>
<dbReference type="InterPro" id="IPR003877">
    <property type="entry name" value="SPRY_dom"/>
</dbReference>
<dbReference type="GO" id="GO:0003723">
    <property type="term" value="F:RNA binding"/>
    <property type="evidence" value="ECO:0007669"/>
    <property type="project" value="UniProtKB-UniRule"/>
</dbReference>
<reference evidence="16 17" key="1">
    <citation type="journal article" date="2008" name="Nature">
        <title>The Trichoplax genome and the nature of placozoans.</title>
        <authorList>
            <person name="Srivastava M."/>
            <person name="Begovic E."/>
            <person name="Chapman J."/>
            <person name="Putnam N.H."/>
            <person name="Hellsten U."/>
            <person name="Kawashima T."/>
            <person name="Kuo A."/>
            <person name="Mitros T."/>
            <person name="Salamov A."/>
            <person name="Carpenter M.L."/>
            <person name="Signorovitch A.Y."/>
            <person name="Moreno M.A."/>
            <person name="Kamm K."/>
            <person name="Grimwood J."/>
            <person name="Schmutz J."/>
            <person name="Shapiro H."/>
            <person name="Grigoriev I.V."/>
            <person name="Buss L.W."/>
            <person name="Schierwater B."/>
            <person name="Dellaporta S.L."/>
            <person name="Rokhsar D.S."/>
        </authorList>
    </citation>
    <scope>NUCLEOTIDE SEQUENCE [LARGE SCALE GENOMIC DNA]</scope>
    <source>
        <strain evidence="16 17">Grell-BS-1999</strain>
    </source>
</reference>
<evidence type="ECO:0000313" key="17">
    <source>
        <dbReference type="Proteomes" id="UP000009022"/>
    </source>
</evidence>
<dbReference type="Gene3D" id="3.40.50.300">
    <property type="entry name" value="P-loop containing nucleotide triphosphate hydrolases"/>
    <property type="match status" value="3"/>
</dbReference>
<keyword evidence="17" id="KW-1185">Reference proteome</keyword>
<evidence type="ECO:0000259" key="14">
    <source>
        <dbReference type="PROSITE" id="PS51192"/>
    </source>
</evidence>
<dbReference type="Gene3D" id="2.60.120.920">
    <property type="match status" value="1"/>
</dbReference>
<feature type="domain" description="Helicase C-terminal" evidence="15">
    <location>
        <begin position="497"/>
        <end position="685"/>
    </location>
</feature>
<evidence type="ECO:0000256" key="10">
    <source>
        <dbReference type="ARBA" id="ARBA00058016"/>
    </source>
</evidence>
<dbReference type="HOGENOM" id="CLU_016321_0_0_1"/>
<dbReference type="FunFam" id="3.40.50.300:FF:000708">
    <property type="entry name" value="ATP-dependent RNA helicase DDX1"/>
    <property type="match status" value="1"/>
</dbReference>
<evidence type="ECO:0000313" key="16">
    <source>
        <dbReference type="EMBL" id="EDV25940.1"/>
    </source>
</evidence>
<dbReference type="Pfam" id="PF00271">
    <property type="entry name" value="Helicase_C"/>
    <property type="match status" value="1"/>
</dbReference>
<feature type="domain" description="B30.2/SPRY" evidence="13">
    <location>
        <begin position="70"/>
        <end position="248"/>
    </location>
</feature>
<keyword evidence="6" id="KW-0269">Exonuclease</keyword>